<accession>A0AAJ6SYU3</accession>
<dbReference type="GO" id="GO:0080043">
    <property type="term" value="F:quercetin 3-O-glucosyltransferase activity"/>
    <property type="evidence" value="ECO:0007669"/>
    <property type="project" value="TreeGrafter"/>
</dbReference>
<evidence type="ECO:0000256" key="5">
    <source>
        <dbReference type="RuleBase" id="RU003718"/>
    </source>
</evidence>
<evidence type="ECO:0000256" key="6">
    <source>
        <dbReference type="RuleBase" id="RU362057"/>
    </source>
</evidence>
<evidence type="ECO:0000256" key="3">
    <source>
        <dbReference type="ARBA" id="ARBA00022679"/>
    </source>
</evidence>
<dbReference type="Pfam" id="PF26168">
    <property type="entry name" value="Glyco_transf_N"/>
    <property type="match status" value="1"/>
</dbReference>
<dbReference type="PANTHER" id="PTHR11926">
    <property type="entry name" value="GLUCOSYL/GLUCURONOSYL TRANSFERASES"/>
    <property type="match status" value="1"/>
</dbReference>
<sequence length="479" mass="53779">MAEVIKLHVVCIPFPLQGHINPMLKIAKLLHHKGFHVTFVNTEFNHKGILDARGPNALDGLPDFCFETLPIEHPPSNSHISATLNLLALRQACGKSLLCPLRDLIARLNDTAANPPVTCMVSDAMLTYTQELTEELEMPNVFVWHMAATGVVSFAHFRDQMKQLVTLLKEPSQKTDDMLDKKLEWIPGTKRARMRDLLSVLRVQDRNGYMEDSSEGDMERVSKASAVIFNTYDSLEGEELNSLSSVFGRVYSIGPTQMLLNHISDDFYESVDGNLWNAEPECLKWLDSKEPGSVIYVSFGSSTITTAEELVQLAWGLADSKHNFLWIIRPDLIKGDSTILPQEFLFETKERGFVASWCPQEQVLNHPSIGGFLTHCGWNSMIESISAGVPMICWPFFGDQFANSRKSCNEWGIGLELRDGFKREEVENIVNEILTGEKGKKVKKKVLEWKKMAEEATSFDGSSSLNLNNLVNEVLLSKS</sequence>
<dbReference type="RefSeq" id="XP_011001041.1">
    <property type="nucleotide sequence ID" value="XM_011002739.1"/>
</dbReference>
<dbReference type="AlphaFoldDB" id="A0AAJ6SYU3"/>
<keyword evidence="3 5" id="KW-0808">Transferase</keyword>
<dbReference type="InterPro" id="IPR058980">
    <property type="entry name" value="Glyco_transf_N"/>
</dbReference>
<dbReference type="InterPro" id="IPR035595">
    <property type="entry name" value="UDP_glycos_trans_CS"/>
</dbReference>
<dbReference type="Gene3D" id="3.40.50.2000">
    <property type="entry name" value="Glycogen Phosphorylase B"/>
    <property type="match status" value="2"/>
</dbReference>
<organism evidence="8 9">
    <name type="scientific">Populus euphratica</name>
    <name type="common">Euphrates poplar</name>
    <dbReference type="NCBI Taxonomy" id="75702"/>
    <lineage>
        <taxon>Eukaryota</taxon>
        <taxon>Viridiplantae</taxon>
        <taxon>Streptophyta</taxon>
        <taxon>Embryophyta</taxon>
        <taxon>Tracheophyta</taxon>
        <taxon>Spermatophyta</taxon>
        <taxon>Magnoliopsida</taxon>
        <taxon>eudicotyledons</taxon>
        <taxon>Gunneridae</taxon>
        <taxon>Pentapetalae</taxon>
        <taxon>rosids</taxon>
        <taxon>fabids</taxon>
        <taxon>Malpighiales</taxon>
        <taxon>Salicaceae</taxon>
        <taxon>Saliceae</taxon>
        <taxon>Populus</taxon>
    </lineage>
</organism>
<dbReference type="Pfam" id="PF00201">
    <property type="entry name" value="UDPGT"/>
    <property type="match status" value="1"/>
</dbReference>
<evidence type="ECO:0000259" key="7">
    <source>
        <dbReference type="Pfam" id="PF26168"/>
    </source>
</evidence>
<dbReference type="PANTHER" id="PTHR11926:SF1409">
    <property type="entry name" value="GLYCOSYLTRANSFERASE"/>
    <property type="match status" value="1"/>
</dbReference>
<dbReference type="CDD" id="cd03784">
    <property type="entry name" value="GT1_Gtf-like"/>
    <property type="match status" value="1"/>
</dbReference>
<evidence type="ECO:0000313" key="9">
    <source>
        <dbReference type="RefSeq" id="XP_011001041.1"/>
    </source>
</evidence>
<dbReference type="EC" id="2.4.1.-" evidence="6"/>
<proteinExistence type="inferred from homology"/>
<gene>
    <name evidence="9" type="primary">LOC105108433</name>
</gene>
<evidence type="ECO:0000256" key="1">
    <source>
        <dbReference type="ARBA" id="ARBA00004935"/>
    </source>
</evidence>
<dbReference type="SUPFAM" id="SSF53756">
    <property type="entry name" value="UDP-Glycosyltransferase/glycogen phosphorylase"/>
    <property type="match status" value="1"/>
</dbReference>
<dbReference type="GeneID" id="105108433"/>
<feature type="domain" description="Glycosyltransferase N-terminal" evidence="7">
    <location>
        <begin position="7"/>
        <end position="182"/>
    </location>
</feature>
<dbReference type="InterPro" id="IPR002213">
    <property type="entry name" value="UDP_glucos_trans"/>
</dbReference>
<comment type="catalytic activity">
    <reaction evidence="4">
        <text>an anthocyanidin + UDP-alpha-D-glucose + H(+) = an anthocyanidin 3-O-beta-D-glucoside + UDP</text>
        <dbReference type="Rhea" id="RHEA:20093"/>
        <dbReference type="ChEBI" id="CHEBI:15378"/>
        <dbReference type="ChEBI" id="CHEBI:16307"/>
        <dbReference type="ChEBI" id="CHEBI:58223"/>
        <dbReference type="ChEBI" id="CHEBI:58885"/>
        <dbReference type="ChEBI" id="CHEBI:143576"/>
        <dbReference type="EC" id="2.4.1.115"/>
    </reaction>
</comment>
<dbReference type="GO" id="GO:0080044">
    <property type="term" value="F:quercetin 7-O-glucosyltransferase activity"/>
    <property type="evidence" value="ECO:0007669"/>
    <property type="project" value="TreeGrafter"/>
</dbReference>
<dbReference type="PROSITE" id="PS00375">
    <property type="entry name" value="UDPGT"/>
    <property type="match status" value="1"/>
</dbReference>
<evidence type="ECO:0000313" key="8">
    <source>
        <dbReference type="Proteomes" id="UP000694918"/>
    </source>
</evidence>
<protein>
    <recommendedName>
        <fullName evidence="6">Glycosyltransferase</fullName>
        <ecNumber evidence="6">2.4.1.-</ecNumber>
    </recommendedName>
</protein>
<keyword evidence="8" id="KW-1185">Reference proteome</keyword>
<dbReference type="Proteomes" id="UP000694918">
    <property type="component" value="Unplaced"/>
</dbReference>
<comment type="pathway">
    <text evidence="1">Pigment biosynthesis; anthocyanin biosynthesis.</text>
</comment>
<dbReference type="FunFam" id="3.40.50.2000:FF:000027">
    <property type="entry name" value="Glycosyltransferase"/>
    <property type="match status" value="1"/>
</dbReference>
<dbReference type="KEGG" id="peu:105108433"/>
<dbReference type="GO" id="GO:0047213">
    <property type="term" value="F:anthocyanidin 3-O-glucosyltransferase activity"/>
    <property type="evidence" value="ECO:0007669"/>
    <property type="project" value="UniProtKB-EC"/>
</dbReference>
<reference evidence="9" key="1">
    <citation type="submission" date="2025-08" db="UniProtKB">
        <authorList>
            <consortium name="RefSeq"/>
        </authorList>
    </citation>
    <scope>IDENTIFICATION</scope>
</reference>
<evidence type="ECO:0000256" key="2">
    <source>
        <dbReference type="ARBA" id="ARBA00009995"/>
    </source>
</evidence>
<comment type="similarity">
    <text evidence="2 5">Belongs to the UDP-glycosyltransferase family.</text>
</comment>
<evidence type="ECO:0000256" key="4">
    <source>
        <dbReference type="ARBA" id="ARBA00047606"/>
    </source>
</evidence>
<name>A0AAJ6SYU3_POPEU</name>
<keyword evidence="5" id="KW-0328">Glycosyltransferase</keyword>